<evidence type="ECO:0000313" key="1">
    <source>
        <dbReference type="EMBL" id="MBK4735230.1"/>
    </source>
</evidence>
<dbReference type="Proteomes" id="UP000622890">
    <property type="component" value="Unassembled WGS sequence"/>
</dbReference>
<gene>
    <name evidence="1" type="ORF">JJB74_11460</name>
</gene>
<accession>A0A934STM5</accession>
<protein>
    <submittedName>
        <fullName evidence="1">Molybdenum carrier protein</fullName>
    </submittedName>
</protein>
<evidence type="ECO:0000313" key="2">
    <source>
        <dbReference type="Proteomes" id="UP000622890"/>
    </source>
</evidence>
<dbReference type="InterPro" id="IPR024755">
    <property type="entry name" value="cpYpsA"/>
</dbReference>
<dbReference type="Gene3D" id="3.40.50.450">
    <property type="match status" value="1"/>
</dbReference>
<sequence length="339" mass="38356">MDRRVRLDDLFKVDSGFLLMSGGQTGADRAGLDWAIAHGIPHGGWCPQGRRSEDGPIAARYCLVETPSRSYLQRTEWNVRDSDATLVFTLDPILDGGSRRTAVFADKHGKAGLHVHPGILPTSVVHFLFRNRVTKLNIVLLASGNLPPPESAALPRKRSAPHCGQWVGLPISLRRDSAQSEKYTAMTFDIQERLIYEGDSYLLDQYPLEPYLALMDKRPFTPCWPNCSNGYVAEWEIFRDSLFLVKLSSGGELPLNTLFATASSSVLASWYSGVLRCYRGEHRRTGPTARKFFNDEIFLEIEDGLVTRRWILDLRDVPDQTDEEIRQSLPSFLWPERFK</sequence>
<name>A0A934STM5_9BURK</name>
<dbReference type="EMBL" id="JAEPBG010000004">
    <property type="protein sequence ID" value="MBK4735230.1"/>
    <property type="molecule type" value="Genomic_DNA"/>
</dbReference>
<organism evidence="1 2">
    <name type="scientific">Noviherbaspirillum pedocola</name>
    <dbReference type="NCBI Taxonomy" id="2801341"/>
    <lineage>
        <taxon>Bacteria</taxon>
        <taxon>Pseudomonadati</taxon>
        <taxon>Pseudomonadota</taxon>
        <taxon>Betaproteobacteria</taxon>
        <taxon>Burkholderiales</taxon>
        <taxon>Oxalobacteraceae</taxon>
        <taxon>Noviherbaspirillum</taxon>
    </lineage>
</organism>
<keyword evidence="2" id="KW-1185">Reference proteome</keyword>
<reference evidence="1" key="1">
    <citation type="submission" date="2021-01" db="EMBL/GenBank/DDBJ databases">
        <title>Genome sequence of strain Noviherbaspirillum sp. DKR-6.</title>
        <authorList>
            <person name="Chaudhary D.K."/>
        </authorList>
    </citation>
    <scope>NUCLEOTIDE SEQUENCE</scope>
    <source>
        <strain evidence="1">DKR-6</strain>
    </source>
</reference>
<dbReference type="AlphaFoldDB" id="A0A934STM5"/>
<proteinExistence type="predicted"/>
<dbReference type="Pfam" id="PF12694">
    <property type="entry name" value="cpYpsA"/>
    <property type="match status" value="1"/>
</dbReference>
<comment type="caution">
    <text evidence="1">The sequence shown here is derived from an EMBL/GenBank/DDBJ whole genome shotgun (WGS) entry which is preliminary data.</text>
</comment>